<evidence type="ECO:0000256" key="2">
    <source>
        <dbReference type="ARBA" id="ARBA00022448"/>
    </source>
</evidence>
<accession>A0A2S6IA24</accession>
<gene>
    <name evidence="10" type="ORF">CLV84_1319</name>
</gene>
<comment type="similarity">
    <text evidence="8">Belongs to the anion channel-forming bestrophin (TC 1.A.46) family.</text>
</comment>
<keyword evidence="11" id="KW-1185">Reference proteome</keyword>
<sequence>MITQKFLPFSYIFDKVKVPFFIVLTGAVAFETLPLILGYRLPEIPINIATTLGIAISILLSFKIGQSYDRWWEARKIWGAIVNDSRSLVLQLQLYLEAENPVIRQMAYRQIAWCYALTRSLREQEPMVDLDGLLPADELDGLRRHKNVPLGILGLQTASAKQLSGSELLDNFSRLQIDETLVRLTASMGKCERIKNTVFPTNYRKGLHLAIYLFSIFLILSVPLQLSIVLEIVIVVVLSMIFFYLEKAAYLLQDPFENLPTDTAMTAISRTIDINLRQLLGETELPPKVQPEDFYLM</sequence>
<feature type="transmembrane region" description="Helical" evidence="9">
    <location>
        <begin position="206"/>
        <end position="222"/>
    </location>
</feature>
<comment type="caution">
    <text evidence="10">The sequence shown here is derived from an EMBL/GenBank/DDBJ whole genome shotgun (WGS) entry which is preliminary data.</text>
</comment>
<dbReference type="Pfam" id="PF25539">
    <property type="entry name" value="Bestrophin_2"/>
    <property type="match status" value="1"/>
</dbReference>
<evidence type="ECO:0000313" key="11">
    <source>
        <dbReference type="Proteomes" id="UP000237662"/>
    </source>
</evidence>
<evidence type="ECO:0000256" key="3">
    <source>
        <dbReference type="ARBA" id="ARBA00022475"/>
    </source>
</evidence>
<dbReference type="EMBL" id="PTJC01000005">
    <property type="protein sequence ID" value="PPK88353.1"/>
    <property type="molecule type" value="Genomic_DNA"/>
</dbReference>
<evidence type="ECO:0000313" key="10">
    <source>
        <dbReference type="EMBL" id="PPK88353.1"/>
    </source>
</evidence>
<evidence type="ECO:0000256" key="7">
    <source>
        <dbReference type="ARBA" id="ARBA00023136"/>
    </source>
</evidence>
<reference evidence="10 11" key="1">
    <citation type="submission" date="2018-02" db="EMBL/GenBank/DDBJ databases">
        <title>Genomic Encyclopedia of Archaeal and Bacterial Type Strains, Phase II (KMG-II): from individual species to whole genera.</title>
        <authorList>
            <person name="Goeker M."/>
        </authorList>
    </citation>
    <scope>NUCLEOTIDE SEQUENCE [LARGE SCALE GENOMIC DNA]</scope>
    <source>
        <strain evidence="10 11">DSM 29526</strain>
    </source>
</reference>
<evidence type="ECO:0000256" key="8">
    <source>
        <dbReference type="ARBA" id="ARBA00034708"/>
    </source>
</evidence>
<evidence type="ECO:0000256" key="1">
    <source>
        <dbReference type="ARBA" id="ARBA00004651"/>
    </source>
</evidence>
<organism evidence="10 11">
    <name type="scientific">Neolewinella xylanilytica</name>
    <dbReference type="NCBI Taxonomy" id="1514080"/>
    <lineage>
        <taxon>Bacteria</taxon>
        <taxon>Pseudomonadati</taxon>
        <taxon>Bacteroidota</taxon>
        <taxon>Saprospiria</taxon>
        <taxon>Saprospirales</taxon>
        <taxon>Lewinellaceae</taxon>
        <taxon>Neolewinella</taxon>
    </lineage>
</organism>
<protein>
    <submittedName>
        <fullName evidence="10">Putative membrane protein</fullName>
    </submittedName>
</protein>
<dbReference type="OrthoDB" id="445589at2"/>
<keyword evidence="5 9" id="KW-1133">Transmembrane helix</keyword>
<keyword evidence="7 9" id="KW-0472">Membrane</keyword>
<dbReference type="Proteomes" id="UP000237662">
    <property type="component" value="Unassembled WGS sequence"/>
</dbReference>
<dbReference type="GO" id="GO:0005886">
    <property type="term" value="C:plasma membrane"/>
    <property type="evidence" value="ECO:0007669"/>
    <property type="project" value="UniProtKB-SubCell"/>
</dbReference>
<feature type="transmembrane region" description="Helical" evidence="9">
    <location>
        <begin position="20"/>
        <end position="38"/>
    </location>
</feature>
<keyword evidence="6" id="KW-0406">Ion transport</keyword>
<dbReference type="InterPro" id="IPR044669">
    <property type="entry name" value="YneE/VCCN1/2-like"/>
</dbReference>
<evidence type="ECO:0000256" key="9">
    <source>
        <dbReference type="SAM" id="Phobius"/>
    </source>
</evidence>
<dbReference type="AlphaFoldDB" id="A0A2S6IA24"/>
<dbReference type="GO" id="GO:0005254">
    <property type="term" value="F:chloride channel activity"/>
    <property type="evidence" value="ECO:0007669"/>
    <property type="project" value="InterPro"/>
</dbReference>
<keyword evidence="4 9" id="KW-0812">Transmembrane</keyword>
<evidence type="ECO:0000256" key="5">
    <source>
        <dbReference type="ARBA" id="ARBA00022989"/>
    </source>
</evidence>
<dbReference type="PANTHER" id="PTHR33281:SF19">
    <property type="entry name" value="VOLTAGE-DEPENDENT ANION CHANNEL-FORMING PROTEIN YNEE"/>
    <property type="match status" value="1"/>
</dbReference>
<dbReference type="PANTHER" id="PTHR33281">
    <property type="entry name" value="UPF0187 PROTEIN YNEE"/>
    <property type="match status" value="1"/>
</dbReference>
<feature type="transmembrane region" description="Helical" evidence="9">
    <location>
        <begin position="44"/>
        <end position="62"/>
    </location>
</feature>
<feature type="transmembrane region" description="Helical" evidence="9">
    <location>
        <begin position="228"/>
        <end position="245"/>
    </location>
</feature>
<dbReference type="RefSeq" id="WP_104418904.1">
    <property type="nucleotide sequence ID" value="NZ_PTJC01000005.1"/>
</dbReference>
<proteinExistence type="inferred from homology"/>
<keyword evidence="2" id="KW-0813">Transport</keyword>
<evidence type="ECO:0000256" key="4">
    <source>
        <dbReference type="ARBA" id="ARBA00022692"/>
    </source>
</evidence>
<comment type="subcellular location">
    <subcellularLocation>
        <location evidence="1">Cell membrane</location>
        <topology evidence="1">Multi-pass membrane protein</topology>
    </subcellularLocation>
</comment>
<evidence type="ECO:0000256" key="6">
    <source>
        <dbReference type="ARBA" id="ARBA00023065"/>
    </source>
</evidence>
<name>A0A2S6IA24_9BACT</name>
<keyword evidence="3" id="KW-1003">Cell membrane</keyword>